<name>A0A1W0WTP6_HYPEX</name>
<dbReference type="Pfam" id="PF01485">
    <property type="entry name" value="IBR"/>
    <property type="match status" value="1"/>
</dbReference>
<dbReference type="SUPFAM" id="SSF57850">
    <property type="entry name" value="RING/U-box"/>
    <property type="match status" value="3"/>
</dbReference>
<dbReference type="GO" id="GO:0016567">
    <property type="term" value="P:protein ubiquitination"/>
    <property type="evidence" value="ECO:0007669"/>
    <property type="project" value="InterPro"/>
</dbReference>
<dbReference type="SMART" id="SM00647">
    <property type="entry name" value="IBR"/>
    <property type="match status" value="2"/>
</dbReference>
<evidence type="ECO:0000259" key="10">
    <source>
        <dbReference type="PROSITE" id="PS51873"/>
    </source>
</evidence>
<dbReference type="AlphaFoldDB" id="A0A1W0WTP6"/>
<dbReference type="OrthoDB" id="10009520at2759"/>
<evidence type="ECO:0000313" key="12">
    <source>
        <dbReference type="Proteomes" id="UP000192578"/>
    </source>
</evidence>
<dbReference type="CDD" id="cd20335">
    <property type="entry name" value="BRcat_RBR"/>
    <property type="match status" value="1"/>
</dbReference>
<evidence type="ECO:0000313" key="11">
    <source>
        <dbReference type="EMBL" id="OQV18589.1"/>
    </source>
</evidence>
<dbReference type="Gene3D" id="1.20.120.1750">
    <property type="match status" value="1"/>
</dbReference>
<accession>A0A1W0WTP6</accession>
<proteinExistence type="predicted"/>
<dbReference type="InterPro" id="IPR002867">
    <property type="entry name" value="IBR_dom"/>
</dbReference>
<keyword evidence="4" id="KW-0479">Metal-binding</keyword>
<keyword evidence="6" id="KW-0863">Zinc-finger</keyword>
<evidence type="ECO:0000256" key="5">
    <source>
        <dbReference type="ARBA" id="ARBA00022737"/>
    </source>
</evidence>
<reference evidence="12" key="1">
    <citation type="submission" date="2017-01" db="EMBL/GenBank/DDBJ databases">
        <title>Comparative genomics of anhydrobiosis in the tardigrade Hypsibius dujardini.</title>
        <authorList>
            <person name="Yoshida Y."/>
            <person name="Koutsovoulos G."/>
            <person name="Laetsch D."/>
            <person name="Stevens L."/>
            <person name="Kumar S."/>
            <person name="Horikawa D."/>
            <person name="Ishino K."/>
            <person name="Komine S."/>
            <person name="Tomita M."/>
            <person name="Blaxter M."/>
            <person name="Arakawa K."/>
        </authorList>
    </citation>
    <scope>NUCLEOTIDE SEQUENCE [LARGE SCALE GENOMIC DNA]</scope>
    <source>
        <strain evidence="12">Z151</strain>
    </source>
</reference>
<feature type="domain" description="RING-type" evidence="10">
    <location>
        <begin position="499"/>
        <end position="719"/>
    </location>
</feature>
<keyword evidence="12" id="KW-1185">Reference proteome</keyword>
<feature type="compositionally biased region" description="Low complexity" evidence="9">
    <location>
        <begin position="348"/>
        <end position="367"/>
    </location>
</feature>
<feature type="compositionally biased region" description="Polar residues" evidence="9">
    <location>
        <begin position="323"/>
        <end position="334"/>
    </location>
</feature>
<evidence type="ECO:0000256" key="8">
    <source>
        <dbReference type="ARBA" id="ARBA00022833"/>
    </source>
</evidence>
<organism evidence="11 12">
    <name type="scientific">Hypsibius exemplaris</name>
    <name type="common">Freshwater tardigrade</name>
    <dbReference type="NCBI Taxonomy" id="2072580"/>
    <lineage>
        <taxon>Eukaryota</taxon>
        <taxon>Metazoa</taxon>
        <taxon>Ecdysozoa</taxon>
        <taxon>Tardigrada</taxon>
        <taxon>Eutardigrada</taxon>
        <taxon>Parachela</taxon>
        <taxon>Hypsibioidea</taxon>
        <taxon>Hypsibiidae</taxon>
        <taxon>Hypsibius</taxon>
    </lineage>
</organism>
<evidence type="ECO:0000256" key="4">
    <source>
        <dbReference type="ARBA" id="ARBA00022723"/>
    </source>
</evidence>
<dbReference type="Pfam" id="PF26200">
    <property type="entry name" value="Rcat_RNF216"/>
    <property type="match status" value="1"/>
</dbReference>
<evidence type="ECO:0000256" key="6">
    <source>
        <dbReference type="ARBA" id="ARBA00022771"/>
    </source>
</evidence>
<keyword evidence="5" id="KW-0677">Repeat</keyword>
<dbReference type="InterPro" id="IPR031127">
    <property type="entry name" value="E3_UB_ligase_RBR"/>
</dbReference>
<gene>
    <name evidence="11" type="ORF">BV898_07414</name>
</gene>
<feature type="region of interest" description="Disordered" evidence="9">
    <location>
        <begin position="286"/>
        <end position="367"/>
    </location>
</feature>
<protein>
    <recommendedName>
        <fullName evidence="2">RBR-type E3 ubiquitin transferase</fullName>
        <ecNumber evidence="2">2.3.2.31</ecNumber>
    </recommendedName>
</protein>
<evidence type="ECO:0000256" key="3">
    <source>
        <dbReference type="ARBA" id="ARBA00022679"/>
    </source>
</evidence>
<evidence type="ECO:0000256" key="1">
    <source>
        <dbReference type="ARBA" id="ARBA00001798"/>
    </source>
</evidence>
<comment type="catalytic activity">
    <reaction evidence="1">
        <text>[E2 ubiquitin-conjugating enzyme]-S-ubiquitinyl-L-cysteine + [acceptor protein]-L-lysine = [E2 ubiquitin-conjugating enzyme]-L-cysteine + [acceptor protein]-N(6)-ubiquitinyl-L-lysine.</text>
        <dbReference type="EC" id="2.3.2.31"/>
    </reaction>
</comment>
<evidence type="ECO:0000256" key="2">
    <source>
        <dbReference type="ARBA" id="ARBA00012251"/>
    </source>
</evidence>
<dbReference type="InterPro" id="IPR044066">
    <property type="entry name" value="TRIAD_supradom"/>
</dbReference>
<keyword evidence="3" id="KW-0808">Transferase</keyword>
<sequence length="838" mass="94316">MQSKLKSRGRSGKGGFIEKLYTFPDDRTRTTDREFQQKNAFLQSIVDDGGLDGRCCENQHLYHNQRFTVLYSLNKRKRWMLPELFEAAEDRLGDAQFPVSCLVRTATPALGPTDSYQDYHTARTAKPMVISLSMYPTTVVEAAEAGCEDLEKRKTRKGSKKNRLAHFSDCAIQVKNLTASQKGKSKISARKIDFGILYNVGVPIPSYHTSRLIRKQSLAHRRNESRRTKRAATPNIPLDLINDDCIEEDDALMTDSSNSNPLRDHESQKAFRQTFDLLELLERPYQPVRARSRPSSSVKTDSSDRFDFNPDIQTTLPAVETATVETTDNQSSSVRIRANEESQRTFHLSGSSESLSGSSDSLSVSSDNLSGSSDNLSSALRQSGLELTCLSAGQCEEGVAFLDVGLAVHVVLLVRRSLFGLLVCLKGPSAWLESLQELRTVSDIALLSFQARPSTGSDIPSSLEKCLTFHTVRSNSAAVLRPVLTNDETETSTTDLAAYSDCCPICCEGSEAIVRNVCGHGMCASCWKLHLVAKVSEGTANVKCPMPDCGHPVDPALVGLTVPWHTVEAWQNRHLDTTVATLQGKYCPTTSCLGIFLPETARSRGRHHIEKTLVHCQGCSKRFCWTCEEEWHWPSSCAAADAYRLLIAKQDDDPWLRYSQRARQVTTQTKSCPNCRQKMEKGEGCNHMTCFCGTEFCWLCLKRTDDEDYYSDHDCGKEKPFDSTKLKDVLVVVGREDSYRAAVELRSRRHDLWRAKQFDTSTKETLFYLYHVMEYVFAYESQLPISRRNTFSQGRPMLDLIFISDLIVTRYRDQRIRKTLAERARCAVLRLQDAFVSR</sequence>
<dbReference type="EMBL" id="MTYJ01000048">
    <property type="protein sequence ID" value="OQV18589.1"/>
    <property type="molecule type" value="Genomic_DNA"/>
</dbReference>
<dbReference type="InterPro" id="IPR013083">
    <property type="entry name" value="Znf_RING/FYVE/PHD"/>
</dbReference>
<keyword evidence="7" id="KW-0833">Ubl conjugation pathway</keyword>
<comment type="caution">
    <text evidence="11">The sequence shown here is derived from an EMBL/GenBank/DDBJ whole genome shotgun (WGS) entry which is preliminary data.</text>
</comment>
<keyword evidence="8" id="KW-0862">Zinc</keyword>
<dbReference type="Proteomes" id="UP000192578">
    <property type="component" value="Unassembled WGS sequence"/>
</dbReference>
<dbReference type="EC" id="2.3.2.31" evidence="2"/>
<dbReference type="GO" id="GO:0061630">
    <property type="term" value="F:ubiquitin protein ligase activity"/>
    <property type="evidence" value="ECO:0007669"/>
    <property type="project" value="UniProtKB-EC"/>
</dbReference>
<dbReference type="PANTHER" id="PTHR11685">
    <property type="entry name" value="RBR FAMILY RING FINGER AND IBR DOMAIN-CONTAINING"/>
    <property type="match status" value="1"/>
</dbReference>
<dbReference type="PROSITE" id="PS51873">
    <property type="entry name" value="TRIAD"/>
    <property type="match status" value="1"/>
</dbReference>
<evidence type="ECO:0000256" key="9">
    <source>
        <dbReference type="SAM" id="MobiDB-lite"/>
    </source>
</evidence>
<evidence type="ECO:0000256" key="7">
    <source>
        <dbReference type="ARBA" id="ARBA00022786"/>
    </source>
</evidence>
<dbReference type="Gene3D" id="3.30.40.10">
    <property type="entry name" value="Zinc/RING finger domain, C3HC4 (zinc finger)"/>
    <property type="match status" value="1"/>
</dbReference>
<dbReference type="GO" id="GO:0008270">
    <property type="term" value="F:zinc ion binding"/>
    <property type="evidence" value="ECO:0007669"/>
    <property type="project" value="UniProtKB-KW"/>
</dbReference>
<feature type="compositionally biased region" description="Low complexity" evidence="9">
    <location>
        <begin position="287"/>
        <end position="298"/>
    </location>
</feature>